<dbReference type="OrthoDB" id="6263677at2"/>
<feature type="transmembrane region" description="Helical" evidence="1">
    <location>
        <begin position="40"/>
        <end position="61"/>
    </location>
</feature>
<dbReference type="KEGG" id="smai:EXU30_07035"/>
<keyword evidence="1" id="KW-1133">Transmembrane helix</keyword>
<keyword evidence="3" id="KW-1185">Reference proteome</keyword>
<keyword evidence="1" id="KW-0812">Transmembrane</keyword>
<evidence type="ECO:0008006" key="4">
    <source>
        <dbReference type="Google" id="ProtNLM"/>
    </source>
</evidence>
<dbReference type="Proteomes" id="UP000291106">
    <property type="component" value="Chromosome"/>
</dbReference>
<reference evidence="2 3" key="1">
    <citation type="submission" date="2019-02" db="EMBL/GenBank/DDBJ databases">
        <title>Shewanella sp. D4-2 isolated from Dokdo Island.</title>
        <authorList>
            <person name="Baek K."/>
        </authorList>
    </citation>
    <scope>NUCLEOTIDE SEQUENCE [LARGE SCALE GENOMIC DNA]</scope>
    <source>
        <strain evidence="2 3">D4-2</strain>
    </source>
</reference>
<dbReference type="RefSeq" id="WP_130598650.1">
    <property type="nucleotide sequence ID" value="NZ_CP036200.1"/>
</dbReference>
<feature type="transmembrane region" description="Helical" evidence="1">
    <location>
        <begin position="12"/>
        <end position="34"/>
    </location>
</feature>
<proteinExistence type="predicted"/>
<dbReference type="EMBL" id="CP036200">
    <property type="protein sequence ID" value="QBF82480.1"/>
    <property type="molecule type" value="Genomic_DNA"/>
</dbReference>
<sequence length="134" mass="15250">MLDMQSVFKRCAVGKAIGFVLGLTGFFLLPVMQADIDTRFQWAMLLWYTSFGGIIGLASIFDYHPLLNIKLPWYLVSGIMGLWLNFVLTLFIYEQMQQLMYAMFSTDGLLSSPYWFAAEGLILGIFIGYFAQKA</sequence>
<name>A0A411PGH2_9GAMM</name>
<evidence type="ECO:0000313" key="3">
    <source>
        <dbReference type="Proteomes" id="UP000291106"/>
    </source>
</evidence>
<dbReference type="AlphaFoldDB" id="A0A411PGH2"/>
<keyword evidence="1" id="KW-0472">Membrane</keyword>
<feature type="transmembrane region" description="Helical" evidence="1">
    <location>
        <begin position="113"/>
        <end position="131"/>
    </location>
</feature>
<evidence type="ECO:0000313" key="2">
    <source>
        <dbReference type="EMBL" id="QBF82480.1"/>
    </source>
</evidence>
<feature type="transmembrane region" description="Helical" evidence="1">
    <location>
        <begin position="73"/>
        <end position="93"/>
    </location>
</feature>
<accession>A0A411PGH2</accession>
<protein>
    <recommendedName>
        <fullName evidence="4">DUF4199 domain-containing protein</fullName>
    </recommendedName>
</protein>
<evidence type="ECO:0000256" key="1">
    <source>
        <dbReference type="SAM" id="Phobius"/>
    </source>
</evidence>
<gene>
    <name evidence="2" type="ORF">EXU30_07035</name>
</gene>
<organism evidence="2 3">
    <name type="scientific">Shewanella maritima</name>
    <dbReference type="NCBI Taxonomy" id="2520507"/>
    <lineage>
        <taxon>Bacteria</taxon>
        <taxon>Pseudomonadati</taxon>
        <taxon>Pseudomonadota</taxon>
        <taxon>Gammaproteobacteria</taxon>
        <taxon>Alteromonadales</taxon>
        <taxon>Shewanellaceae</taxon>
        <taxon>Shewanella</taxon>
    </lineage>
</organism>